<reference evidence="1 2" key="1">
    <citation type="submission" date="2016-09" db="EMBL/GenBank/DDBJ databases">
        <authorList>
            <person name="Capua I."/>
            <person name="De Benedictis P."/>
            <person name="Joannis T."/>
            <person name="Lombin L.H."/>
            <person name="Cattoli G."/>
        </authorList>
    </citation>
    <scope>NUCLEOTIDE SEQUENCE [LARGE SCALE GENOMIC DNA]</scope>
    <source>
        <strain evidence="1 2">IMI 309357</strain>
    </source>
</reference>
<dbReference type="Proteomes" id="UP000176998">
    <property type="component" value="Unassembled WGS sequence"/>
</dbReference>
<comment type="caution">
    <text evidence="1">The sequence shown here is derived from an EMBL/GenBank/DDBJ whole genome shotgun (WGS) entry which is preliminary data.</text>
</comment>
<gene>
    <name evidence="1" type="ORF">CORC01_14397</name>
</gene>
<proteinExistence type="predicted"/>
<protein>
    <submittedName>
        <fullName evidence="1">Uncharacterized protein</fullName>
    </submittedName>
</protein>
<dbReference type="RefSeq" id="XP_022467487.1">
    <property type="nucleotide sequence ID" value="XM_022626008.1"/>
</dbReference>
<keyword evidence="2" id="KW-1185">Reference proteome</keyword>
<organism evidence="1 2">
    <name type="scientific">Colletotrichum orchidophilum</name>
    <dbReference type="NCBI Taxonomy" id="1209926"/>
    <lineage>
        <taxon>Eukaryota</taxon>
        <taxon>Fungi</taxon>
        <taxon>Dikarya</taxon>
        <taxon>Ascomycota</taxon>
        <taxon>Pezizomycotina</taxon>
        <taxon>Sordariomycetes</taxon>
        <taxon>Hypocreomycetidae</taxon>
        <taxon>Glomerellales</taxon>
        <taxon>Glomerellaceae</taxon>
        <taxon>Colletotrichum</taxon>
    </lineage>
</organism>
<evidence type="ECO:0000313" key="2">
    <source>
        <dbReference type="Proteomes" id="UP000176998"/>
    </source>
</evidence>
<name>A0A1G4AMA1_9PEZI</name>
<accession>A0A1G4AMA1</accession>
<dbReference type="EMBL" id="MJBS01000282">
    <property type="protein sequence ID" value="OHE90310.1"/>
    <property type="molecule type" value="Genomic_DNA"/>
</dbReference>
<dbReference type="GeneID" id="34567518"/>
<evidence type="ECO:0000313" key="1">
    <source>
        <dbReference type="EMBL" id="OHE90310.1"/>
    </source>
</evidence>
<dbReference type="AlphaFoldDB" id="A0A1G4AMA1"/>
<sequence length="88" mass="9274">MEFIDLIEAHQSGVAAERLHIVIDLTQDDEISYVPGGASPNRSRAAPAGTTCVAPSVINEDAAVSALHTLENLDSEERESSMLNAPSA</sequence>